<feature type="region of interest" description="Disordered" evidence="5">
    <location>
        <begin position="108"/>
        <end position="138"/>
    </location>
</feature>
<dbReference type="GO" id="GO:0019230">
    <property type="term" value="P:proprioception"/>
    <property type="evidence" value="ECO:0007669"/>
    <property type="project" value="TreeGrafter"/>
</dbReference>
<comment type="subcellular location">
    <subcellularLocation>
        <location evidence="1">Membrane</location>
        <topology evidence="1">Multi-pass membrane protein</topology>
    </subcellularLocation>
</comment>
<reference evidence="7 8" key="1">
    <citation type="submission" date="2017-06" db="EMBL/GenBank/DDBJ databases">
        <title>Aedes aegypti genome working group (AGWG) sequencing and assembly.</title>
        <authorList>
            <consortium name="Aedes aegypti Genome Working Group (AGWG)"/>
            <person name="Matthews B.J."/>
        </authorList>
    </citation>
    <scope>NUCLEOTIDE SEQUENCE [LARGE SCALE GENOMIC DNA]</scope>
    <source>
        <strain evidence="7 8">LVP_AGWG</strain>
    </source>
</reference>
<feature type="transmembrane region" description="Helical" evidence="6">
    <location>
        <begin position="1498"/>
        <end position="1524"/>
    </location>
</feature>
<feature type="compositionally biased region" description="Basic and acidic residues" evidence="5">
    <location>
        <begin position="619"/>
        <end position="664"/>
    </location>
</feature>
<dbReference type="InterPro" id="IPR026673">
    <property type="entry name" value="SPEC3/Stum"/>
</dbReference>
<proteinExistence type="predicted"/>
<organism evidence="7 8">
    <name type="scientific">Aedes aegypti</name>
    <name type="common">Yellowfever mosquito</name>
    <name type="synonym">Culex aegypti</name>
    <dbReference type="NCBI Taxonomy" id="7159"/>
    <lineage>
        <taxon>Eukaryota</taxon>
        <taxon>Metazoa</taxon>
        <taxon>Ecdysozoa</taxon>
        <taxon>Arthropoda</taxon>
        <taxon>Hexapoda</taxon>
        <taxon>Insecta</taxon>
        <taxon>Pterygota</taxon>
        <taxon>Neoptera</taxon>
        <taxon>Endopterygota</taxon>
        <taxon>Diptera</taxon>
        <taxon>Nematocera</taxon>
        <taxon>Culicoidea</taxon>
        <taxon>Culicidae</taxon>
        <taxon>Culicinae</taxon>
        <taxon>Aedini</taxon>
        <taxon>Aedes</taxon>
        <taxon>Stegomyia</taxon>
    </lineage>
</organism>
<feature type="compositionally biased region" description="Acidic residues" evidence="5">
    <location>
        <begin position="686"/>
        <end position="695"/>
    </location>
</feature>
<keyword evidence="4 6" id="KW-0472">Membrane</keyword>
<feature type="compositionally biased region" description="Basic residues" evidence="5">
    <location>
        <begin position="409"/>
        <end position="428"/>
    </location>
</feature>
<gene>
    <name evidence="7" type="primary">5577412</name>
</gene>
<feature type="compositionally biased region" description="Polar residues" evidence="5">
    <location>
        <begin position="430"/>
        <end position="439"/>
    </location>
</feature>
<feature type="compositionally biased region" description="Polar residues" evidence="5">
    <location>
        <begin position="1094"/>
        <end position="1103"/>
    </location>
</feature>
<feature type="compositionally biased region" description="Low complexity" evidence="5">
    <location>
        <begin position="970"/>
        <end position="982"/>
    </location>
</feature>
<feature type="compositionally biased region" description="Polar residues" evidence="5">
    <location>
        <begin position="396"/>
        <end position="408"/>
    </location>
</feature>
<keyword evidence="3 6" id="KW-1133">Transmembrane helix</keyword>
<feature type="region of interest" description="Disordered" evidence="5">
    <location>
        <begin position="396"/>
        <end position="463"/>
    </location>
</feature>
<feature type="region of interest" description="Disordered" evidence="5">
    <location>
        <begin position="1"/>
        <end position="21"/>
    </location>
</feature>
<evidence type="ECO:0000256" key="5">
    <source>
        <dbReference type="SAM" id="MobiDB-lite"/>
    </source>
</evidence>
<evidence type="ECO:0000256" key="1">
    <source>
        <dbReference type="ARBA" id="ARBA00004141"/>
    </source>
</evidence>
<evidence type="ECO:0000313" key="7">
    <source>
        <dbReference type="EnsemblMetazoa" id="AAEL019901-PA"/>
    </source>
</evidence>
<name>A0A903V9J0_AEDAE</name>
<sequence length="1581" mass="172242">MGMNMFSRNDERSNATASAGQSRSRFDFYYNNNTISSPSSSVENQAYSDNQTSLFGDPVLPATRHADLLEGGDLYQNLKNNIELYHSKLYNEQEKQRQAERDRMFNQFTGQRGSSSATTSSSGAKVPSLSNTNVTNYGEDPAAQKFQRTRSANLNLDAIGNRPNLQNMDLLKHNDWINFSEYEYSDSLIPKTSQAVVDIQQFANNNLNRTIENGVFQNPRAAALKARRNSMSDNLYAPSSISGYEMVDKLKPSTFTILGHGVTDPRLYDGSSMYLGGSDITNSAEAMSEYERMLRYHKLDATKPILTDKITTGSNFRVPEGRQHKKPAFTIINESLPKSNSFDTSTGPFLPYSAKQQLPTTRILSASSVGHSAFLNTRGRQLSMTSDDPFLAYQRRFSNASQVSPTSTGKRRKSVSKKSAGHGKKSKSKTATANVPNPNRKQRGVLGIFNRATPSPTKQPNHVKSAKLEVIAASDDGQSSTTPTETTDMIEIPEHQLRNLKMFSYKPFALRPTLSPVQDKSSMENSQIDLKDTSPAKEKGGYLRTPVFNIRGLLSPGKFKSKGESPTRPEKTGLSSVGAAMNAAMAAAAVGDVKRADSKERQEPPKRRGFNLARAIIDYGKKSDQEEEKKAKPEPPKPKPEVKRDGRRKDSEGNRVKDKKESPKKATPKKKAKTKTTAKKGGAKDDYDDYYYEEDEKPKRGMLRGALNLASSLRGGSKKGTTKEPPKASRVASAKRGGQKSATMGAGSRASAGVKSGKANERTSQRAGDNSGKAMPKATPKSASGPKGKPLRRSSSTSALNVDSVKKLNRLYEKNAKAGDRNGKMLKGDKKTRQSSDSLLKKSDSRGELKQKTGIKSATEKEIVKRDSEKSLKKSDSNKSILKLGKKSDSKGSLHGKRSDSKTSLHQTEAMASMAAGSVAAAMEFAGNSGGPKSDAESLKAALNTLNEATADSGMRSTKVTPTPHRKLQSKGSLLSLLSMKSTTRKAHDVEAGMGDSGGKDSRPGTAQTGVGRLKSASVRNMSAKPGTPTGTEGEFGSQGSIREKPGSTKPQRRGMLSKTNSSISMKSIVHARSFINIRPSSKTDDMKKIDSMPQMSKVQEGSQEQDDADEGLTMAMRGGGGGGTMTTASATHTMTVAGVGEGEKVSNEYNEQRAKGQSPETGAGQGGGSSKMMGNESSANTDSMMMQRHQGEEDNSDEFNETGKSKCCTCCGPCWTKTCLPFKRCFSCSSCCGRCRSKKGGANNSHPKPKVDAKPRPSCWQRLNCCRSCRRSKTSPAEAQPPAATPKKSCWQSLSCCASCRRNKSRELVPRSSIDSEPEEKPSRCRSCWSRLLCCSRFRKGNKVVQRHKMQPDPAEMETVKCCFCFKRTRPKKQEKPKKPKPKVKSSFNCLSCCIMCCPKKGDNGSRRTSNFSKKQSIAPTIPPEDLRPKIDMSLVEHSSMMRGAIPVLPICLAYFCLILNVVIPGSGTILSGALCLCIGKPRFSQHDSIKGRIGSFIINCIVGVSQCFTIIFCVVGWGWAIWWGTIMVRLAKQHQKILEMEAAQQEGEEQTTLSQQTGASNPPVALVSQNHRRDVETGR</sequence>
<feature type="compositionally biased region" description="Basic and acidic residues" evidence="5">
    <location>
        <begin position="886"/>
        <end position="903"/>
    </location>
</feature>
<dbReference type="Proteomes" id="UP000008820">
    <property type="component" value="Chromosome 3"/>
</dbReference>
<dbReference type="PANTHER" id="PTHR21676:SF6">
    <property type="entry name" value="PROTEIN STUM"/>
    <property type="match status" value="1"/>
</dbReference>
<feature type="transmembrane region" description="Helical" evidence="6">
    <location>
        <begin position="1454"/>
        <end position="1478"/>
    </location>
</feature>
<dbReference type="GO" id="GO:0042330">
    <property type="term" value="P:taxis"/>
    <property type="evidence" value="ECO:0007669"/>
    <property type="project" value="TreeGrafter"/>
</dbReference>
<keyword evidence="8" id="KW-1185">Reference proteome</keyword>
<feature type="region of interest" description="Disordered" evidence="5">
    <location>
        <begin position="1548"/>
        <end position="1581"/>
    </location>
</feature>
<dbReference type="GO" id="GO:0071683">
    <property type="term" value="C:sensory dendrite"/>
    <property type="evidence" value="ECO:0007669"/>
    <property type="project" value="TreeGrafter"/>
</dbReference>
<dbReference type="OrthoDB" id="361532at2759"/>
<dbReference type="PANTHER" id="PTHR21676">
    <property type="entry name" value="PROTEIN STUM"/>
    <property type="match status" value="1"/>
</dbReference>
<reference evidence="7" key="2">
    <citation type="submission" date="2022-10" db="UniProtKB">
        <authorList>
            <consortium name="EnsemblMetazoa"/>
        </authorList>
    </citation>
    <scope>IDENTIFICATION</scope>
    <source>
        <strain evidence="7">LVP_AGWG</strain>
    </source>
</reference>
<dbReference type="EnsemblMetazoa" id="AAEL019901-RA">
    <property type="protein sequence ID" value="AAEL019901-PA"/>
    <property type="gene ID" value="AAEL019901"/>
</dbReference>
<feature type="compositionally biased region" description="Basic and acidic residues" evidence="5">
    <location>
        <begin position="1082"/>
        <end position="1091"/>
    </location>
</feature>
<evidence type="ECO:0000256" key="3">
    <source>
        <dbReference type="ARBA" id="ARBA00022989"/>
    </source>
</evidence>
<feature type="compositionally biased region" description="Polar residues" evidence="5">
    <location>
        <begin position="452"/>
        <end position="462"/>
    </location>
</feature>
<evidence type="ECO:0000256" key="2">
    <source>
        <dbReference type="ARBA" id="ARBA00022692"/>
    </source>
</evidence>
<feature type="compositionally biased region" description="Basic and acidic residues" evidence="5">
    <location>
        <begin position="529"/>
        <end position="541"/>
    </location>
</feature>
<accession>A0A903V9J0</accession>
<evidence type="ECO:0000256" key="6">
    <source>
        <dbReference type="SAM" id="Phobius"/>
    </source>
</evidence>
<feature type="compositionally biased region" description="Polar residues" evidence="5">
    <location>
        <begin position="516"/>
        <end position="528"/>
    </location>
</feature>
<dbReference type="GO" id="GO:0016020">
    <property type="term" value="C:membrane"/>
    <property type="evidence" value="ECO:0007669"/>
    <property type="project" value="UniProtKB-SubCell"/>
</dbReference>
<feature type="compositionally biased region" description="Basic and acidic residues" evidence="5">
    <location>
        <begin position="561"/>
        <end position="571"/>
    </location>
</feature>
<dbReference type="Pfam" id="PF15795">
    <property type="entry name" value="Spec3"/>
    <property type="match status" value="1"/>
</dbReference>
<feature type="region of interest" description="Disordered" evidence="5">
    <location>
        <begin position="516"/>
        <end position="541"/>
    </location>
</feature>
<keyword evidence="2 6" id="KW-0812">Transmembrane</keyword>
<dbReference type="GO" id="GO:0050954">
    <property type="term" value="P:sensory perception of mechanical stimulus"/>
    <property type="evidence" value="ECO:0007669"/>
    <property type="project" value="TreeGrafter"/>
</dbReference>
<feature type="compositionally biased region" description="Basic and acidic residues" evidence="5">
    <location>
        <begin position="1142"/>
        <end position="1155"/>
    </location>
</feature>
<feature type="compositionally biased region" description="Polar residues" evidence="5">
    <location>
        <begin position="947"/>
        <end position="961"/>
    </location>
</feature>
<protein>
    <recommendedName>
        <fullName evidence="9">Protein stum</fullName>
    </recommendedName>
</protein>
<feature type="region of interest" description="Disordered" evidence="5">
    <location>
        <begin position="947"/>
        <end position="1108"/>
    </location>
</feature>
<feature type="region of interest" description="Disordered" evidence="5">
    <location>
        <begin position="553"/>
        <end position="910"/>
    </location>
</feature>
<feature type="compositionally biased region" description="Polar residues" evidence="5">
    <location>
        <begin position="1553"/>
        <end position="1562"/>
    </location>
</feature>
<feature type="compositionally biased region" description="Basic and acidic residues" evidence="5">
    <location>
        <begin position="804"/>
        <end position="851"/>
    </location>
</feature>
<evidence type="ECO:0008006" key="9">
    <source>
        <dbReference type="Google" id="ProtNLM"/>
    </source>
</evidence>
<feature type="compositionally biased region" description="Basic residues" evidence="5">
    <location>
        <begin position="666"/>
        <end position="678"/>
    </location>
</feature>
<feature type="compositionally biased region" description="Low complexity" evidence="5">
    <location>
        <begin position="1026"/>
        <end position="1035"/>
    </location>
</feature>
<feature type="region of interest" description="Disordered" evidence="5">
    <location>
        <begin position="1142"/>
        <end position="1184"/>
    </location>
</feature>
<feature type="compositionally biased region" description="Low complexity" evidence="5">
    <location>
        <begin position="579"/>
        <end position="589"/>
    </location>
</feature>
<feature type="compositionally biased region" description="Basic and acidic residues" evidence="5">
    <location>
        <begin position="858"/>
        <end position="877"/>
    </location>
</feature>
<feature type="compositionally biased region" description="Basic and acidic residues" evidence="5">
    <location>
        <begin position="592"/>
        <end position="606"/>
    </location>
</feature>
<feature type="compositionally biased region" description="Low complexity" evidence="5">
    <location>
        <begin position="113"/>
        <end position="124"/>
    </location>
</feature>
<evidence type="ECO:0000256" key="4">
    <source>
        <dbReference type="ARBA" id="ARBA00023136"/>
    </source>
</evidence>
<evidence type="ECO:0000313" key="8">
    <source>
        <dbReference type="Proteomes" id="UP000008820"/>
    </source>
</evidence>